<feature type="non-terminal residue" evidence="2">
    <location>
        <position position="1"/>
    </location>
</feature>
<organism evidence="2 3">
    <name type="scientific">Cirrhinus mrigala</name>
    <name type="common">Mrigala</name>
    <dbReference type="NCBI Taxonomy" id="683832"/>
    <lineage>
        <taxon>Eukaryota</taxon>
        <taxon>Metazoa</taxon>
        <taxon>Chordata</taxon>
        <taxon>Craniata</taxon>
        <taxon>Vertebrata</taxon>
        <taxon>Euteleostomi</taxon>
        <taxon>Actinopterygii</taxon>
        <taxon>Neopterygii</taxon>
        <taxon>Teleostei</taxon>
        <taxon>Ostariophysi</taxon>
        <taxon>Cypriniformes</taxon>
        <taxon>Cyprinidae</taxon>
        <taxon>Labeoninae</taxon>
        <taxon>Labeonini</taxon>
        <taxon>Cirrhinus</taxon>
    </lineage>
</organism>
<keyword evidence="1" id="KW-0812">Transmembrane</keyword>
<evidence type="ECO:0000256" key="1">
    <source>
        <dbReference type="SAM" id="Phobius"/>
    </source>
</evidence>
<keyword evidence="3" id="KW-1185">Reference proteome</keyword>
<evidence type="ECO:0000313" key="2">
    <source>
        <dbReference type="EMBL" id="KAL0154612.1"/>
    </source>
</evidence>
<sequence length="50" mass="5928">GDVPWDDKDFRYILITLGGVASVLLYLYLRDPGREITWKDFVHRYLDRGL</sequence>
<gene>
    <name evidence="2" type="ORF">M9458_048875</name>
</gene>
<keyword evidence="1" id="KW-0472">Membrane</keyword>
<accession>A0ABD0MZE5</accession>
<proteinExistence type="predicted"/>
<comment type="caution">
    <text evidence="2">The sequence shown here is derived from an EMBL/GenBank/DDBJ whole genome shotgun (WGS) entry which is preliminary data.</text>
</comment>
<dbReference type="EMBL" id="JAMKFB020000025">
    <property type="protein sequence ID" value="KAL0154612.1"/>
    <property type="molecule type" value="Genomic_DNA"/>
</dbReference>
<name>A0ABD0MZE5_CIRMR</name>
<dbReference type="Proteomes" id="UP001529510">
    <property type="component" value="Unassembled WGS sequence"/>
</dbReference>
<feature type="non-terminal residue" evidence="2">
    <location>
        <position position="50"/>
    </location>
</feature>
<evidence type="ECO:0000313" key="3">
    <source>
        <dbReference type="Proteomes" id="UP001529510"/>
    </source>
</evidence>
<keyword evidence="1" id="KW-1133">Transmembrane helix</keyword>
<dbReference type="AlphaFoldDB" id="A0ABD0MZE5"/>
<reference evidence="2 3" key="1">
    <citation type="submission" date="2024-05" db="EMBL/GenBank/DDBJ databases">
        <title>Genome sequencing and assembly of Indian major carp, Cirrhinus mrigala (Hamilton, 1822).</title>
        <authorList>
            <person name="Mohindra V."/>
            <person name="Chowdhury L.M."/>
            <person name="Lal K."/>
            <person name="Jena J.K."/>
        </authorList>
    </citation>
    <scope>NUCLEOTIDE SEQUENCE [LARGE SCALE GENOMIC DNA]</scope>
    <source>
        <strain evidence="2">CM1030</strain>
        <tissue evidence="2">Blood</tissue>
    </source>
</reference>
<protein>
    <submittedName>
        <fullName evidence="2">Uncharacterized protein</fullName>
    </submittedName>
</protein>
<feature type="transmembrane region" description="Helical" evidence="1">
    <location>
        <begin position="12"/>
        <end position="29"/>
    </location>
</feature>